<keyword evidence="3" id="KW-1185">Reference proteome</keyword>
<feature type="compositionally biased region" description="Basic residues" evidence="1">
    <location>
        <begin position="1"/>
        <end position="19"/>
    </location>
</feature>
<accession>A0A1N7RUH6</accession>
<feature type="region of interest" description="Disordered" evidence="1">
    <location>
        <begin position="1"/>
        <end position="22"/>
    </location>
</feature>
<evidence type="ECO:0000313" key="3">
    <source>
        <dbReference type="Proteomes" id="UP000195569"/>
    </source>
</evidence>
<gene>
    <name evidence="2" type="ORF">BN2476_190002</name>
</gene>
<dbReference type="Proteomes" id="UP000195569">
    <property type="component" value="Unassembled WGS sequence"/>
</dbReference>
<protein>
    <submittedName>
        <fullName evidence="2">Uncharacterized protein</fullName>
    </submittedName>
</protein>
<dbReference type="EMBL" id="CYGY02000019">
    <property type="protein sequence ID" value="SIT38758.1"/>
    <property type="molecule type" value="Genomic_DNA"/>
</dbReference>
<proteinExistence type="predicted"/>
<evidence type="ECO:0000256" key="1">
    <source>
        <dbReference type="SAM" id="MobiDB-lite"/>
    </source>
</evidence>
<dbReference type="AlphaFoldDB" id="A0A1N7RUH6"/>
<sequence>MDLTRSRRQLPHNKRRHWHGGSSIERCATSEMLSVAKVAHKVMSVARNRGAFAQFGGAMIKSEGYRFSYTRTQGLGRTYGVTVNVARRSH</sequence>
<comment type="caution">
    <text evidence="2">The sequence shown here is derived from an EMBL/GenBank/DDBJ whole genome shotgun (WGS) entry which is preliminary data.</text>
</comment>
<name>A0A1N7RUH6_9BURK</name>
<reference evidence="2" key="1">
    <citation type="submission" date="2016-12" db="EMBL/GenBank/DDBJ databases">
        <authorList>
            <person name="Moulin L."/>
        </authorList>
    </citation>
    <scope>NUCLEOTIDE SEQUENCE [LARGE SCALE GENOMIC DNA]</scope>
    <source>
        <strain evidence="2">STM 7183</strain>
    </source>
</reference>
<organism evidence="2 3">
    <name type="scientific">Paraburkholderia piptadeniae</name>
    <dbReference type="NCBI Taxonomy" id="1701573"/>
    <lineage>
        <taxon>Bacteria</taxon>
        <taxon>Pseudomonadati</taxon>
        <taxon>Pseudomonadota</taxon>
        <taxon>Betaproteobacteria</taxon>
        <taxon>Burkholderiales</taxon>
        <taxon>Burkholderiaceae</taxon>
        <taxon>Paraburkholderia</taxon>
    </lineage>
</organism>
<evidence type="ECO:0000313" key="2">
    <source>
        <dbReference type="EMBL" id="SIT38758.1"/>
    </source>
</evidence>